<proteinExistence type="predicted"/>
<reference evidence="1 2" key="1">
    <citation type="journal article" date="2019" name="Gigascience">
        <title>Whole-genome sequence of the oriental lung fluke Paragonimus westermani.</title>
        <authorList>
            <person name="Oey H."/>
            <person name="Zakrzewski M."/>
            <person name="Narain K."/>
            <person name="Devi K.R."/>
            <person name="Agatsuma T."/>
            <person name="Nawaratna S."/>
            <person name="Gobert G.N."/>
            <person name="Jones M.K."/>
            <person name="Ragan M.A."/>
            <person name="McManus D.P."/>
            <person name="Krause L."/>
        </authorList>
    </citation>
    <scope>NUCLEOTIDE SEQUENCE [LARGE SCALE GENOMIC DNA]</scope>
    <source>
        <strain evidence="1 2">IND2009</strain>
    </source>
</reference>
<dbReference type="PANTHER" id="PTHR33053:SF24">
    <property type="entry name" value="TRANSPOSASE DOMAIN-CONTAINING PROTEIN"/>
    <property type="match status" value="1"/>
</dbReference>
<dbReference type="Proteomes" id="UP000324629">
    <property type="component" value="Unassembled WGS sequence"/>
</dbReference>
<dbReference type="AlphaFoldDB" id="A0A5J4NFE6"/>
<keyword evidence="2" id="KW-1185">Reference proteome</keyword>
<sequence>MFLGVLRTHHPTLPWDPRTLMRTPRGCPKKYIGSGVYVHFGQIKGYSGYFGCDKCTQERIRVARRLTFPSSHPPLRTHESFICQSNPAHHIGDLPFCDIPIDMVPIFPLDHMHLVCLGVMKRMLNLWLFSPVDRNIRLSANSVTLLSARISNLQADIPGDFPRRYRPLAEVQRWKATEFRQFLFSATYVDARAVERETVDQSSDTGSDCTSRLTNFNTRYTERK</sequence>
<dbReference type="EMBL" id="QNGE01003473">
    <property type="protein sequence ID" value="KAA3673998.1"/>
    <property type="molecule type" value="Genomic_DNA"/>
</dbReference>
<protein>
    <submittedName>
        <fullName evidence="1">Uncharacterized protein</fullName>
    </submittedName>
</protein>
<gene>
    <name evidence="1" type="ORF">DEA37_0002466</name>
</gene>
<dbReference type="PANTHER" id="PTHR33053">
    <property type="entry name" value="PROTEIN, PUTATIVE-RELATED"/>
    <property type="match status" value="1"/>
</dbReference>
<comment type="caution">
    <text evidence="1">The sequence shown here is derived from an EMBL/GenBank/DDBJ whole genome shotgun (WGS) entry which is preliminary data.</text>
</comment>
<evidence type="ECO:0000313" key="2">
    <source>
        <dbReference type="Proteomes" id="UP000324629"/>
    </source>
</evidence>
<evidence type="ECO:0000313" key="1">
    <source>
        <dbReference type="EMBL" id="KAA3673998.1"/>
    </source>
</evidence>
<feature type="non-terminal residue" evidence="1">
    <location>
        <position position="224"/>
    </location>
</feature>
<accession>A0A5J4NFE6</accession>
<organism evidence="1 2">
    <name type="scientific">Paragonimus westermani</name>
    <dbReference type="NCBI Taxonomy" id="34504"/>
    <lineage>
        <taxon>Eukaryota</taxon>
        <taxon>Metazoa</taxon>
        <taxon>Spiralia</taxon>
        <taxon>Lophotrochozoa</taxon>
        <taxon>Platyhelminthes</taxon>
        <taxon>Trematoda</taxon>
        <taxon>Digenea</taxon>
        <taxon>Plagiorchiida</taxon>
        <taxon>Troglotremata</taxon>
        <taxon>Troglotrematidae</taxon>
        <taxon>Paragonimus</taxon>
    </lineage>
</organism>
<name>A0A5J4NFE6_9TREM</name>